<dbReference type="SUPFAM" id="SSF56228">
    <property type="entry name" value="Aldehyde ferredoxin oxidoreductase, N-terminal domain"/>
    <property type="match status" value="1"/>
</dbReference>
<evidence type="ECO:0000259" key="1">
    <source>
        <dbReference type="Pfam" id="PF02730"/>
    </source>
</evidence>
<dbReference type="PANTHER" id="PTHR30038">
    <property type="entry name" value="ALDEHYDE FERREDOXIN OXIDOREDUCTASE"/>
    <property type="match status" value="1"/>
</dbReference>
<dbReference type="Pfam" id="PF02730">
    <property type="entry name" value="AFOR_N"/>
    <property type="match status" value="1"/>
</dbReference>
<name>X1B368_9ZZZZ</name>
<proteinExistence type="predicted"/>
<dbReference type="GO" id="GO:0051536">
    <property type="term" value="F:iron-sulfur cluster binding"/>
    <property type="evidence" value="ECO:0007669"/>
    <property type="project" value="InterPro"/>
</dbReference>
<feature type="domain" description="Aldehyde ferredoxin oxidoreductase N-terminal" evidence="1">
    <location>
        <begin position="32"/>
        <end position="117"/>
    </location>
</feature>
<dbReference type="InterPro" id="IPR051919">
    <property type="entry name" value="W-dependent_AOR"/>
</dbReference>
<sequence length="117" mass="13028">MNMRGMGEILIFNSNKRGKEKMTEKLYGYNEKIAFINLSDKIFEIKDLDPKIAREYLGGTGLSAKITYDLLSEEDFNLLRTDPFAEINPLIFATGPVTGTIRPSSGRYSVTGISPAT</sequence>
<feature type="non-terminal residue" evidence="2">
    <location>
        <position position="117"/>
    </location>
</feature>
<reference evidence="2" key="1">
    <citation type="journal article" date="2014" name="Front. Microbiol.">
        <title>High frequency of phylogenetically diverse reductive dehalogenase-homologous genes in deep subseafloor sedimentary metagenomes.</title>
        <authorList>
            <person name="Kawai M."/>
            <person name="Futagami T."/>
            <person name="Toyoda A."/>
            <person name="Takaki Y."/>
            <person name="Nishi S."/>
            <person name="Hori S."/>
            <person name="Arai W."/>
            <person name="Tsubouchi T."/>
            <person name="Morono Y."/>
            <person name="Uchiyama I."/>
            <person name="Ito T."/>
            <person name="Fujiyama A."/>
            <person name="Inagaki F."/>
            <person name="Takami H."/>
        </authorList>
    </citation>
    <scope>NUCLEOTIDE SEQUENCE</scope>
    <source>
        <strain evidence="2">Expedition CK06-06</strain>
    </source>
</reference>
<dbReference type="InterPro" id="IPR036503">
    <property type="entry name" value="Ald_Fedxn_OxRdtase_N_sf"/>
</dbReference>
<evidence type="ECO:0000313" key="2">
    <source>
        <dbReference type="EMBL" id="GAG66431.1"/>
    </source>
</evidence>
<dbReference type="GO" id="GO:0016625">
    <property type="term" value="F:oxidoreductase activity, acting on the aldehyde or oxo group of donors, iron-sulfur protein as acceptor"/>
    <property type="evidence" value="ECO:0007669"/>
    <property type="project" value="InterPro"/>
</dbReference>
<dbReference type="EMBL" id="BART01007960">
    <property type="protein sequence ID" value="GAG66431.1"/>
    <property type="molecule type" value="Genomic_DNA"/>
</dbReference>
<dbReference type="InterPro" id="IPR013983">
    <property type="entry name" value="Ald_Fedxn_OxRdtase_N"/>
</dbReference>
<gene>
    <name evidence="2" type="ORF">S01H4_18002</name>
</gene>
<protein>
    <recommendedName>
        <fullName evidence="1">Aldehyde ferredoxin oxidoreductase N-terminal domain-containing protein</fullName>
    </recommendedName>
</protein>
<dbReference type="Gene3D" id="3.60.9.10">
    <property type="entry name" value="Aldehyde ferredoxin oxidoreductase, N-terminal domain"/>
    <property type="match status" value="1"/>
</dbReference>
<dbReference type="PANTHER" id="PTHR30038:SF0">
    <property type="entry name" value="TUNGSTEN-CONTAINING ALDEHYDE FERREDOXIN OXIDOREDUCTASE"/>
    <property type="match status" value="1"/>
</dbReference>
<comment type="caution">
    <text evidence="2">The sequence shown here is derived from an EMBL/GenBank/DDBJ whole genome shotgun (WGS) entry which is preliminary data.</text>
</comment>
<organism evidence="2">
    <name type="scientific">marine sediment metagenome</name>
    <dbReference type="NCBI Taxonomy" id="412755"/>
    <lineage>
        <taxon>unclassified sequences</taxon>
        <taxon>metagenomes</taxon>
        <taxon>ecological metagenomes</taxon>
    </lineage>
</organism>
<accession>X1B368</accession>
<dbReference type="AlphaFoldDB" id="X1B368"/>